<sequence>MDAMEHSLAEHMNSLADLDSRQRMDAVTVSYPLNLYSFFLDNFLYFFN</sequence>
<reference evidence="1 2" key="1">
    <citation type="submission" date="2014-10" db="EMBL/GenBank/DDBJ databases">
        <title>Draft genome of the hookworm Ancylostoma caninum.</title>
        <authorList>
            <person name="Mitreva M."/>
        </authorList>
    </citation>
    <scope>NUCLEOTIDE SEQUENCE [LARGE SCALE GENOMIC DNA]</scope>
    <source>
        <strain evidence="1 2">Baltimore</strain>
    </source>
</reference>
<evidence type="ECO:0000313" key="2">
    <source>
        <dbReference type="Proteomes" id="UP000252519"/>
    </source>
</evidence>
<gene>
    <name evidence="1" type="ORF">ANCCAN_24490</name>
</gene>
<accession>A0A368FDT0</accession>
<organism evidence="1 2">
    <name type="scientific">Ancylostoma caninum</name>
    <name type="common">Dog hookworm</name>
    <dbReference type="NCBI Taxonomy" id="29170"/>
    <lineage>
        <taxon>Eukaryota</taxon>
        <taxon>Metazoa</taxon>
        <taxon>Ecdysozoa</taxon>
        <taxon>Nematoda</taxon>
        <taxon>Chromadorea</taxon>
        <taxon>Rhabditida</taxon>
        <taxon>Rhabditina</taxon>
        <taxon>Rhabditomorpha</taxon>
        <taxon>Strongyloidea</taxon>
        <taxon>Ancylostomatidae</taxon>
        <taxon>Ancylostomatinae</taxon>
        <taxon>Ancylostoma</taxon>
    </lineage>
</organism>
<dbReference type="AlphaFoldDB" id="A0A368FDT0"/>
<comment type="caution">
    <text evidence="1">The sequence shown here is derived from an EMBL/GenBank/DDBJ whole genome shotgun (WGS) entry which is preliminary data.</text>
</comment>
<name>A0A368FDT0_ANCCA</name>
<dbReference type="EMBL" id="JOJR01001795">
    <property type="protein sequence ID" value="RCN29748.1"/>
    <property type="molecule type" value="Genomic_DNA"/>
</dbReference>
<proteinExistence type="predicted"/>
<keyword evidence="2" id="KW-1185">Reference proteome</keyword>
<protein>
    <submittedName>
        <fullName evidence="1">Uncharacterized protein</fullName>
    </submittedName>
</protein>
<dbReference type="Proteomes" id="UP000252519">
    <property type="component" value="Unassembled WGS sequence"/>
</dbReference>
<evidence type="ECO:0000313" key="1">
    <source>
        <dbReference type="EMBL" id="RCN29748.1"/>
    </source>
</evidence>